<name>A0ACC2JYH9_9PEZI</name>
<reference evidence="1" key="1">
    <citation type="submission" date="2022-12" db="EMBL/GenBank/DDBJ databases">
        <title>Genome Sequence of Lasiodiplodia mahajangana.</title>
        <authorList>
            <person name="Buettner E."/>
        </authorList>
    </citation>
    <scope>NUCLEOTIDE SEQUENCE</scope>
    <source>
        <strain evidence="1">VT137</strain>
    </source>
</reference>
<comment type="caution">
    <text evidence="1">The sequence shown here is derived from an EMBL/GenBank/DDBJ whole genome shotgun (WGS) entry which is preliminary data.</text>
</comment>
<keyword evidence="2" id="KW-1185">Reference proteome</keyword>
<accession>A0ACC2JYH9</accession>
<evidence type="ECO:0000313" key="1">
    <source>
        <dbReference type="EMBL" id="KAJ8132514.1"/>
    </source>
</evidence>
<gene>
    <name evidence="1" type="ORF">O1611_g1109</name>
</gene>
<evidence type="ECO:0000313" key="2">
    <source>
        <dbReference type="Proteomes" id="UP001153332"/>
    </source>
</evidence>
<sequence>MEDEVKRAIMHAMPDGESKWTKIKPYHEILEVAASMSARIFVGLPLCRDRGWLEASVQFTENGQVQKLFIPEIERRRALLSEGKLDEAASRTALSWMIQYAEAADEDSCRLAHLALIIVFVSIHTTMTHAVHALYDLAARPKYIEDLREEIREVAAAGHGCWDKASYTQLRKMDSFMKESQRHNPSDELSMSRFMERSYDMSDGTHLPRGTMIAMPTRAIQNDPAITENPDVFDGLRYYQLRQEPNMANRYQFVSTGETQLHFGYGRAACPGRFLADLEVKMILVHLIMNYDFKLVGEHRPGNLRLYEFIVPNPEGELLVRQRAKPESPL</sequence>
<organism evidence="1 2">
    <name type="scientific">Lasiodiplodia mahajangana</name>
    <dbReference type="NCBI Taxonomy" id="1108764"/>
    <lineage>
        <taxon>Eukaryota</taxon>
        <taxon>Fungi</taxon>
        <taxon>Dikarya</taxon>
        <taxon>Ascomycota</taxon>
        <taxon>Pezizomycotina</taxon>
        <taxon>Dothideomycetes</taxon>
        <taxon>Dothideomycetes incertae sedis</taxon>
        <taxon>Botryosphaeriales</taxon>
        <taxon>Botryosphaeriaceae</taxon>
        <taxon>Lasiodiplodia</taxon>
    </lineage>
</organism>
<dbReference type="Proteomes" id="UP001153332">
    <property type="component" value="Unassembled WGS sequence"/>
</dbReference>
<proteinExistence type="predicted"/>
<protein>
    <submittedName>
        <fullName evidence="1">Uncharacterized protein</fullName>
    </submittedName>
</protein>
<dbReference type="EMBL" id="JAPUUL010000118">
    <property type="protein sequence ID" value="KAJ8132514.1"/>
    <property type="molecule type" value="Genomic_DNA"/>
</dbReference>